<protein>
    <recommendedName>
        <fullName evidence="4">Conjugal transfer protein</fullName>
    </recommendedName>
</protein>
<feature type="signal peptide" evidence="2">
    <location>
        <begin position="1"/>
        <end position="32"/>
    </location>
</feature>
<evidence type="ECO:0008006" key="4">
    <source>
        <dbReference type="Google" id="ProtNLM"/>
    </source>
</evidence>
<accession>A0A0H4A4T3</accession>
<evidence type="ECO:0000313" key="3">
    <source>
        <dbReference type="EMBL" id="AKN40896.1"/>
    </source>
</evidence>
<dbReference type="AlphaFoldDB" id="A0A0H4A4T3"/>
<keyword evidence="1" id="KW-1133">Transmembrane helix</keyword>
<sequence>MSIFQSTKPALRRVHASFWALLAFTLSRPALAAGGLQEANNWVDEITTWAYTFLGSAVLLYCVYLVIMALLEKKQWGDVFVGMGKTAAAGGIIVAATYAWSIWGS</sequence>
<keyword evidence="1" id="KW-0812">Transmembrane</keyword>
<keyword evidence="1" id="KW-0472">Membrane</keyword>
<organism evidence="3">
    <name type="scientific">Vibrio sp. FF_273</name>
    <dbReference type="NCBI Taxonomy" id="1652830"/>
    <lineage>
        <taxon>Bacteria</taxon>
        <taxon>Pseudomonadati</taxon>
        <taxon>Pseudomonadota</taxon>
        <taxon>Gammaproteobacteria</taxon>
        <taxon>Vibrionales</taxon>
        <taxon>Vibrionaceae</taxon>
        <taxon>Vibrio</taxon>
    </lineage>
</organism>
<keyword evidence="2" id="KW-0732">Signal</keyword>
<evidence type="ECO:0000256" key="1">
    <source>
        <dbReference type="SAM" id="Phobius"/>
    </source>
</evidence>
<proteinExistence type="predicted"/>
<feature type="transmembrane region" description="Helical" evidence="1">
    <location>
        <begin position="48"/>
        <end position="71"/>
    </location>
</feature>
<feature type="chain" id="PRO_5005204641" description="Conjugal transfer protein" evidence="2">
    <location>
        <begin position="33"/>
        <end position="105"/>
    </location>
</feature>
<name>A0A0H4A4T3_9VIBR</name>
<reference evidence="3" key="1">
    <citation type="journal article" date="2015" name="MBio">
        <title>Eco-Evolutionary Dynamics of Episomes among Ecologically Cohesive Bacterial Populations.</title>
        <authorList>
            <person name="Xue H."/>
            <person name="Cordero O.X."/>
            <person name="Camas F.M."/>
            <person name="Trimble W."/>
            <person name="Meyer F."/>
            <person name="Guglielmini J."/>
            <person name="Rocha E.P."/>
            <person name="Polz M.F."/>
        </authorList>
    </citation>
    <scope>NUCLEOTIDE SEQUENCE</scope>
    <source>
        <strain evidence="3">FF_273</strain>
    </source>
</reference>
<feature type="transmembrane region" description="Helical" evidence="1">
    <location>
        <begin position="83"/>
        <end position="103"/>
    </location>
</feature>
<evidence type="ECO:0000256" key="2">
    <source>
        <dbReference type="SAM" id="SignalP"/>
    </source>
</evidence>
<dbReference type="EMBL" id="KP795710">
    <property type="protein sequence ID" value="AKN40896.1"/>
    <property type="molecule type" value="Genomic_DNA"/>
</dbReference>